<dbReference type="AlphaFoldDB" id="A0A8S9QTP0"/>
<evidence type="ECO:0000313" key="3">
    <source>
        <dbReference type="Proteomes" id="UP000712600"/>
    </source>
</evidence>
<dbReference type="Proteomes" id="UP000712600">
    <property type="component" value="Unassembled WGS sequence"/>
</dbReference>
<evidence type="ECO:0000313" key="2">
    <source>
        <dbReference type="EMBL" id="KAF3554628.1"/>
    </source>
</evidence>
<reference evidence="2" key="1">
    <citation type="submission" date="2019-12" db="EMBL/GenBank/DDBJ databases">
        <title>Genome sequencing and annotation of Brassica cretica.</title>
        <authorList>
            <person name="Studholme D.J."/>
            <person name="Sarris P."/>
        </authorList>
    </citation>
    <scope>NUCLEOTIDE SEQUENCE</scope>
    <source>
        <strain evidence="2">PFS-109/04</strain>
        <tissue evidence="2">Leaf</tissue>
    </source>
</reference>
<proteinExistence type="predicted"/>
<dbReference type="EMBL" id="QGKX02000996">
    <property type="protein sequence ID" value="KAF3554628.1"/>
    <property type="molecule type" value="Genomic_DNA"/>
</dbReference>
<organism evidence="2 3">
    <name type="scientific">Brassica cretica</name>
    <name type="common">Mustard</name>
    <dbReference type="NCBI Taxonomy" id="69181"/>
    <lineage>
        <taxon>Eukaryota</taxon>
        <taxon>Viridiplantae</taxon>
        <taxon>Streptophyta</taxon>
        <taxon>Embryophyta</taxon>
        <taxon>Tracheophyta</taxon>
        <taxon>Spermatophyta</taxon>
        <taxon>Magnoliopsida</taxon>
        <taxon>eudicotyledons</taxon>
        <taxon>Gunneridae</taxon>
        <taxon>Pentapetalae</taxon>
        <taxon>rosids</taxon>
        <taxon>malvids</taxon>
        <taxon>Brassicales</taxon>
        <taxon>Brassicaceae</taxon>
        <taxon>Brassiceae</taxon>
        <taxon>Brassica</taxon>
    </lineage>
</organism>
<sequence length="231" mass="24819">MSLVIPCEYSTIDRSILIECSVLDSQRRSLSIDRSDLDVGICSDTLSGAGNEAIDGVTGGGFLIRILSVLWILSVIWKDLPKVVVLSQQTWGSFDRQRISLDWAQDVPCVTTTGKRIKLPLMGNIPKVYPSYNEILLAQLGGESFSSMSASEGEDAEPAVEVAADGEDIEVTNLLVEKTDVPTADDSTEGLTESAPGVIPSKKKKKNKSSRKAVADFEGGKNLAETDQGVL</sequence>
<comment type="caution">
    <text evidence="2">The sequence shown here is derived from an EMBL/GenBank/DDBJ whole genome shotgun (WGS) entry which is preliminary data.</text>
</comment>
<accession>A0A8S9QTP0</accession>
<name>A0A8S9QTP0_BRACR</name>
<protein>
    <submittedName>
        <fullName evidence="2">Uncharacterized protein</fullName>
    </submittedName>
</protein>
<evidence type="ECO:0000256" key="1">
    <source>
        <dbReference type="SAM" id="MobiDB-lite"/>
    </source>
</evidence>
<feature type="compositionally biased region" description="Basic residues" evidence="1">
    <location>
        <begin position="201"/>
        <end position="211"/>
    </location>
</feature>
<gene>
    <name evidence="2" type="ORF">F2Q69_00010253</name>
</gene>
<feature type="region of interest" description="Disordered" evidence="1">
    <location>
        <begin position="178"/>
        <end position="231"/>
    </location>
</feature>